<dbReference type="InterPro" id="IPR024041">
    <property type="entry name" value="NH4_transpt_AmtB-like_dom"/>
</dbReference>
<keyword evidence="4 8" id="KW-0812">Transmembrane</keyword>
<feature type="transmembrane region" description="Helical" evidence="8">
    <location>
        <begin position="251"/>
        <end position="270"/>
    </location>
</feature>
<dbReference type="PANTHER" id="PTHR43029:SF10">
    <property type="entry name" value="AMMONIUM TRANSPORTER MEP2"/>
    <property type="match status" value="1"/>
</dbReference>
<dbReference type="Proteomes" id="UP000780690">
    <property type="component" value="Unassembled WGS sequence"/>
</dbReference>
<dbReference type="InterPro" id="IPR029020">
    <property type="entry name" value="Ammonium/urea_transptr"/>
</dbReference>
<feature type="transmembrane region" description="Helical" evidence="8">
    <location>
        <begin position="120"/>
        <end position="142"/>
    </location>
</feature>
<gene>
    <name evidence="11" type="ORF">F3J38_03005</name>
</gene>
<evidence type="ECO:0000313" key="12">
    <source>
        <dbReference type="Proteomes" id="UP000780690"/>
    </source>
</evidence>
<keyword evidence="7 8" id="KW-0924">Ammonia transport</keyword>
<accession>A0ABX0QQJ2</accession>
<dbReference type="EMBL" id="VWXD01000001">
    <property type="protein sequence ID" value="NIE99048.1"/>
    <property type="molecule type" value="Genomic_DNA"/>
</dbReference>
<name>A0ABX0QQJ2_9GAMM</name>
<feature type="transmembrane region" description="Helical" evidence="8">
    <location>
        <begin position="279"/>
        <end position="297"/>
    </location>
</feature>
<reference evidence="11 12" key="1">
    <citation type="journal article" date="2019" name="bioRxiv">
        <title>Bacteria contribute to plant secondary compound degradation in a generalist herbivore system.</title>
        <authorList>
            <person name="Francoeur C.B."/>
            <person name="Khadempour L."/>
            <person name="Moreira-Soto R.D."/>
            <person name="Gotting K."/>
            <person name="Book A.J."/>
            <person name="Pinto-Tomas A.A."/>
            <person name="Keefover-Ring K."/>
            <person name="Currie C.R."/>
        </authorList>
    </citation>
    <scope>NUCLEOTIDE SEQUENCE [LARGE SCALE GENOMIC DNA]</scope>
    <source>
        <strain evidence="11 12">Acro-805</strain>
    </source>
</reference>
<evidence type="ECO:0000256" key="1">
    <source>
        <dbReference type="ARBA" id="ARBA00004141"/>
    </source>
</evidence>
<feature type="transmembrane region" description="Helical" evidence="8">
    <location>
        <begin position="149"/>
        <end position="171"/>
    </location>
</feature>
<feature type="domain" description="Ammonium transporter AmtB-like" evidence="10">
    <location>
        <begin position="30"/>
        <end position="427"/>
    </location>
</feature>
<evidence type="ECO:0000256" key="3">
    <source>
        <dbReference type="ARBA" id="ARBA00022448"/>
    </source>
</evidence>
<dbReference type="InterPro" id="IPR001905">
    <property type="entry name" value="Ammonium_transpt"/>
</dbReference>
<proteinExistence type="inferred from homology"/>
<dbReference type="Gene3D" id="1.10.3430.10">
    <property type="entry name" value="Ammonium transporter AmtB like domains"/>
    <property type="match status" value="1"/>
</dbReference>
<dbReference type="RefSeq" id="WP_167134956.1">
    <property type="nucleotide sequence ID" value="NZ_VWXD01000001.1"/>
</dbReference>
<evidence type="ECO:0000313" key="11">
    <source>
        <dbReference type="EMBL" id="NIE99048.1"/>
    </source>
</evidence>
<evidence type="ECO:0000256" key="8">
    <source>
        <dbReference type="RuleBase" id="RU362002"/>
    </source>
</evidence>
<keyword evidence="5 8" id="KW-1133">Transmembrane helix</keyword>
<keyword evidence="6 8" id="KW-0472">Membrane</keyword>
<evidence type="ECO:0000256" key="7">
    <source>
        <dbReference type="ARBA" id="ARBA00023177"/>
    </source>
</evidence>
<feature type="transmembrane region" description="Helical" evidence="8">
    <location>
        <begin position="183"/>
        <end position="205"/>
    </location>
</feature>
<evidence type="ECO:0000256" key="2">
    <source>
        <dbReference type="ARBA" id="ARBA00005887"/>
    </source>
</evidence>
<comment type="caution">
    <text evidence="11">The sequence shown here is derived from an EMBL/GenBank/DDBJ whole genome shotgun (WGS) entry which is preliminary data.</text>
</comment>
<dbReference type="NCBIfam" id="TIGR00836">
    <property type="entry name" value="amt"/>
    <property type="match status" value="1"/>
</dbReference>
<feature type="transmembrane region" description="Helical" evidence="8">
    <location>
        <begin position="63"/>
        <end position="83"/>
    </location>
</feature>
<feature type="transmembrane region" description="Helical" evidence="8">
    <location>
        <begin position="30"/>
        <end position="51"/>
    </location>
</feature>
<dbReference type="Pfam" id="PF00909">
    <property type="entry name" value="Ammonium_transp"/>
    <property type="match status" value="1"/>
</dbReference>
<comment type="similarity">
    <text evidence="2 8">Belongs to the ammonia transporter channel (TC 1.A.11.2) family.</text>
</comment>
<comment type="subcellular location">
    <subcellularLocation>
        <location evidence="8">Cell membrane</location>
        <topology evidence="8">Multi-pass membrane protein</topology>
    </subcellularLocation>
    <subcellularLocation>
        <location evidence="1">Membrane</location>
        <topology evidence="1">Multi-pass membrane protein</topology>
    </subcellularLocation>
</comment>
<dbReference type="SUPFAM" id="SSF111352">
    <property type="entry name" value="Ammonium transporter"/>
    <property type="match status" value="1"/>
</dbReference>
<feature type="transmembrane region" description="Helical" evidence="8">
    <location>
        <begin position="303"/>
        <end position="324"/>
    </location>
</feature>
<keyword evidence="9" id="KW-0732">Signal</keyword>
<evidence type="ECO:0000256" key="6">
    <source>
        <dbReference type="ARBA" id="ARBA00023136"/>
    </source>
</evidence>
<evidence type="ECO:0000256" key="5">
    <source>
        <dbReference type="ARBA" id="ARBA00022989"/>
    </source>
</evidence>
<dbReference type="PROSITE" id="PS01219">
    <property type="entry name" value="AMMONIUM_TRANSP"/>
    <property type="match status" value="1"/>
</dbReference>
<feature type="transmembrane region" description="Helical" evidence="8">
    <location>
        <begin position="336"/>
        <end position="355"/>
    </location>
</feature>
<evidence type="ECO:0000259" key="10">
    <source>
        <dbReference type="Pfam" id="PF00909"/>
    </source>
</evidence>
<evidence type="ECO:0000256" key="9">
    <source>
        <dbReference type="SAM" id="SignalP"/>
    </source>
</evidence>
<feature type="transmembrane region" description="Helical" evidence="8">
    <location>
        <begin position="375"/>
        <end position="396"/>
    </location>
</feature>
<protein>
    <recommendedName>
        <fullName evidence="8">Ammonium transporter</fullName>
    </recommendedName>
</protein>
<feature type="transmembrane region" description="Helical" evidence="8">
    <location>
        <begin position="226"/>
        <end position="245"/>
    </location>
</feature>
<dbReference type="InterPro" id="IPR018047">
    <property type="entry name" value="Ammonium_transpt_CS"/>
</dbReference>
<organism evidence="11 12">
    <name type="scientific">Candidatus Pantoea formicae</name>
    <dbReference type="NCBI Taxonomy" id="2608355"/>
    <lineage>
        <taxon>Bacteria</taxon>
        <taxon>Pseudomonadati</taxon>
        <taxon>Pseudomonadota</taxon>
        <taxon>Gammaproteobacteria</taxon>
        <taxon>Enterobacterales</taxon>
        <taxon>Erwiniaceae</taxon>
        <taxon>Pantoea</taxon>
    </lineage>
</organism>
<evidence type="ECO:0000256" key="4">
    <source>
        <dbReference type="ARBA" id="ARBA00022692"/>
    </source>
</evidence>
<dbReference type="PANTHER" id="PTHR43029">
    <property type="entry name" value="AMMONIUM TRANSPORTER MEP2"/>
    <property type="match status" value="1"/>
</dbReference>
<feature type="chain" id="PRO_5046403418" description="Ammonium transporter" evidence="9">
    <location>
        <begin position="21"/>
        <end position="432"/>
    </location>
</feature>
<sequence>MKRTMLFALPVVLCSFPAFAAPMLNSGDAAFMFVTALLVLLMTLPGLALFYGGMAQSKNVLSVLMQVFSVTALVAILFTLYGYSFTFTDGKTLNSVIGSGEKVFLKNITVDSLVGTVPEYVYIFFMMTFAAITPALITGSFAERVKFSAVLVFMAIWATINYIPLAHMAWGGGWMAALSVQDFAGGNVVHINSGIASLVAALMIGRRQNFGSVALTPHNMTMTMTGGAMLMLGWLGFCGGCALAINGYAMLVVLNTLLGAFGGAVAWMFIEWRLQKRPSLLGVVSGAVAGMVGITPACGYVGPVGAICVGILTAPCCMAFVTLIKHRLNLDDAFDVFAIHGIGGIVGGLLTPIFALTSLGGSGFVAGRLIGEQLLVNAGVIVFSILFSTITSWIALKLTGVLCNGLRVDREDEFDGLDLTTHGEVGYRNSNV</sequence>
<keyword evidence="12" id="KW-1185">Reference proteome</keyword>
<feature type="signal peptide" evidence="9">
    <location>
        <begin position="1"/>
        <end position="20"/>
    </location>
</feature>
<keyword evidence="3 8" id="KW-0813">Transport</keyword>